<dbReference type="AlphaFoldDB" id="A0A9P7D7F9"/>
<comment type="caution">
    <text evidence="4">The sequence shown here is derived from an EMBL/GenBank/DDBJ whole genome shotgun (WGS) entry which is preliminary data.</text>
</comment>
<evidence type="ECO:0000256" key="1">
    <source>
        <dbReference type="ARBA" id="ARBA00004123"/>
    </source>
</evidence>
<evidence type="ECO:0000313" key="5">
    <source>
        <dbReference type="Proteomes" id="UP000714275"/>
    </source>
</evidence>
<dbReference type="GO" id="GO:0005634">
    <property type="term" value="C:nucleus"/>
    <property type="evidence" value="ECO:0007669"/>
    <property type="project" value="UniProtKB-SubCell"/>
</dbReference>
<sequence>MLLLSCLDNHSEIDVYGAGIACLEGHEPRSICIGPIQSYDVDLADPDGAMHVNTEQAQYFLGIPTKKYKSQFRKTFLPHHIIQTIVSSAIHDPGQEYKDFLTDFLKMKIVRAPPQEGDI</sequence>
<protein>
    <recommendedName>
        <fullName evidence="3">RFTS domain-containing protein</fullName>
    </recommendedName>
</protein>
<dbReference type="Proteomes" id="UP000714275">
    <property type="component" value="Unassembled WGS sequence"/>
</dbReference>
<accession>A0A9P7D7F9</accession>
<gene>
    <name evidence="4" type="ORF">EV702DRAFT_1193519</name>
</gene>
<dbReference type="EMBL" id="JABBWD010000006">
    <property type="protein sequence ID" value="KAG1781336.1"/>
    <property type="molecule type" value="Genomic_DNA"/>
</dbReference>
<feature type="domain" description="RFTS" evidence="3">
    <location>
        <begin position="27"/>
        <end position="101"/>
    </location>
</feature>
<evidence type="ECO:0000313" key="4">
    <source>
        <dbReference type="EMBL" id="KAG1781336.1"/>
    </source>
</evidence>
<dbReference type="Pfam" id="PF12047">
    <property type="entry name" value="DNMT1-RFD"/>
    <property type="match status" value="1"/>
</dbReference>
<comment type="subcellular location">
    <subcellularLocation>
        <location evidence="1">Nucleus</location>
    </subcellularLocation>
</comment>
<keyword evidence="2" id="KW-0539">Nucleus</keyword>
<dbReference type="OrthoDB" id="2669926at2759"/>
<reference evidence="4" key="1">
    <citation type="journal article" date="2020" name="New Phytol.">
        <title>Comparative genomics reveals dynamic genome evolution in host specialist ectomycorrhizal fungi.</title>
        <authorList>
            <person name="Lofgren L.A."/>
            <person name="Nguyen N.H."/>
            <person name="Vilgalys R."/>
            <person name="Ruytinx J."/>
            <person name="Liao H.L."/>
            <person name="Branco S."/>
            <person name="Kuo A."/>
            <person name="LaButti K."/>
            <person name="Lipzen A."/>
            <person name="Andreopoulos W."/>
            <person name="Pangilinan J."/>
            <person name="Riley R."/>
            <person name="Hundley H."/>
            <person name="Na H."/>
            <person name="Barry K."/>
            <person name="Grigoriev I.V."/>
            <person name="Stajich J.E."/>
            <person name="Kennedy P.G."/>
        </authorList>
    </citation>
    <scope>NUCLEOTIDE SEQUENCE</scope>
    <source>
        <strain evidence="4">DOB743</strain>
    </source>
</reference>
<name>A0A9P7D7F9_9AGAM</name>
<evidence type="ECO:0000256" key="2">
    <source>
        <dbReference type="ARBA" id="ARBA00023242"/>
    </source>
</evidence>
<evidence type="ECO:0000259" key="3">
    <source>
        <dbReference type="Pfam" id="PF12047"/>
    </source>
</evidence>
<dbReference type="InterPro" id="IPR022702">
    <property type="entry name" value="Cytosine_MeTrfase1_RFD"/>
</dbReference>
<organism evidence="4 5">
    <name type="scientific">Suillus placidus</name>
    <dbReference type="NCBI Taxonomy" id="48579"/>
    <lineage>
        <taxon>Eukaryota</taxon>
        <taxon>Fungi</taxon>
        <taxon>Dikarya</taxon>
        <taxon>Basidiomycota</taxon>
        <taxon>Agaricomycotina</taxon>
        <taxon>Agaricomycetes</taxon>
        <taxon>Agaricomycetidae</taxon>
        <taxon>Boletales</taxon>
        <taxon>Suillineae</taxon>
        <taxon>Suillaceae</taxon>
        <taxon>Suillus</taxon>
    </lineage>
</organism>
<keyword evidence="5" id="KW-1185">Reference proteome</keyword>
<proteinExistence type="predicted"/>